<dbReference type="InterPro" id="IPR013094">
    <property type="entry name" value="AB_hydrolase_3"/>
</dbReference>
<comment type="similarity">
    <text evidence="3">Belongs to the aldo/keto reductase family. Aldo/keto reductase 2 subfamily.</text>
</comment>
<dbReference type="InterPro" id="IPR050523">
    <property type="entry name" value="AKR_Detox_Biosynth"/>
</dbReference>
<dbReference type="InterPro" id="IPR029058">
    <property type="entry name" value="AB_hydrolase_fold"/>
</dbReference>
<protein>
    <recommendedName>
        <fullName evidence="9">Alpha/beta hydrolase fold-3 domain-containing protein</fullName>
    </recommendedName>
</protein>
<dbReference type="InterPro" id="IPR036812">
    <property type="entry name" value="NAD(P)_OxRdtase_dom_sf"/>
</dbReference>
<dbReference type="CDD" id="cd19146">
    <property type="entry name" value="AKR_AKR9A1-2"/>
    <property type="match status" value="1"/>
</dbReference>
<name>A0A0L1JC13_ASPN3</name>
<dbReference type="Pfam" id="PF07859">
    <property type="entry name" value="Abhydrolase_3"/>
    <property type="match status" value="1"/>
</dbReference>
<organism evidence="7 8">
    <name type="scientific">Aspergillus nomiae NRRL (strain ATCC 15546 / NRRL 13137 / CBS 260.88 / M93)</name>
    <dbReference type="NCBI Taxonomy" id="1509407"/>
    <lineage>
        <taxon>Eukaryota</taxon>
        <taxon>Fungi</taxon>
        <taxon>Dikarya</taxon>
        <taxon>Ascomycota</taxon>
        <taxon>Pezizomycotina</taxon>
        <taxon>Eurotiomycetes</taxon>
        <taxon>Eurotiomycetidae</taxon>
        <taxon>Eurotiales</taxon>
        <taxon>Aspergillaceae</taxon>
        <taxon>Aspergillus</taxon>
        <taxon>Aspergillus subgen. Circumdati</taxon>
    </lineage>
</organism>
<evidence type="ECO:0000256" key="4">
    <source>
        <dbReference type="ARBA" id="ARBA00060541"/>
    </source>
</evidence>
<dbReference type="PANTHER" id="PTHR43364:SF7">
    <property type="entry name" value="NADP-DEPENDENT OXIDOREDUCTASE DOMAIN-CONTAINING PROTEIN-RELATED"/>
    <property type="match status" value="1"/>
</dbReference>
<evidence type="ECO:0000256" key="1">
    <source>
        <dbReference type="ARBA" id="ARBA00022857"/>
    </source>
</evidence>
<feature type="domain" description="NADP-dependent oxidoreductase" evidence="5">
    <location>
        <begin position="310"/>
        <end position="608"/>
    </location>
</feature>
<dbReference type="FunFam" id="3.20.20.100:FF:000086">
    <property type="entry name" value="Putative sterigmatocystin biosynthesis dehydrogenase stcV"/>
    <property type="match status" value="1"/>
</dbReference>
<dbReference type="Gene3D" id="3.40.50.1820">
    <property type="entry name" value="alpha/beta hydrolase"/>
    <property type="match status" value="1"/>
</dbReference>
<keyword evidence="1" id="KW-0521">NADP</keyword>
<dbReference type="EMBL" id="JNOM01000034">
    <property type="protein sequence ID" value="KNG89272.1"/>
    <property type="molecule type" value="Genomic_DNA"/>
</dbReference>
<keyword evidence="8" id="KW-1185">Reference proteome</keyword>
<dbReference type="RefSeq" id="XP_015410195.1">
    <property type="nucleotide sequence ID" value="XM_015546919.1"/>
</dbReference>
<evidence type="ECO:0000259" key="5">
    <source>
        <dbReference type="Pfam" id="PF00248"/>
    </source>
</evidence>
<dbReference type="AlphaFoldDB" id="A0A0L1JC13"/>
<evidence type="ECO:0000256" key="2">
    <source>
        <dbReference type="ARBA" id="ARBA00023002"/>
    </source>
</evidence>
<dbReference type="STRING" id="1509407.A0A0L1JC13"/>
<evidence type="ECO:0000259" key="6">
    <source>
        <dbReference type="Pfam" id="PF07859"/>
    </source>
</evidence>
<dbReference type="Pfam" id="PF00248">
    <property type="entry name" value="Aldo_ket_red"/>
    <property type="match status" value="1"/>
</dbReference>
<dbReference type="Proteomes" id="UP000037505">
    <property type="component" value="Unassembled WGS sequence"/>
</dbReference>
<dbReference type="GO" id="GO:0016787">
    <property type="term" value="F:hydrolase activity"/>
    <property type="evidence" value="ECO:0007669"/>
    <property type="project" value="InterPro"/>
</dbReference>
<keyword evidence="2" id="KW-0560">Oxidoreductase</keyword>
<evidence type="ECO:0000256" key="3">
    <source>
        <dbReference type="ARBA" id="ARBA00038157"/>
    </source>
</evidence>
<comment type="pathway">
    <text evidence="4">Mycotoxin biosynthesis; aflatoxin biosynthesis.</text>
</comment>
<dbReference type="PANTHER" id="PTHR43364">
    <property type="entry name" value="NADH-SPECIFIC METHYLGLYOXAL REDUCTASE-RELATED"/>
    <property type="match status" value="1"/>
</dbReference>
<comment type="caution">
    <text evidence="7">The sequence shown here is derived from an EMBL/GenBank/DDBJ whole genome shotgun (WGS) entry which is preliminary data.</text>
</comment>
<feature type="domain" description="Alpha/beta hydrolase fold-3" evidence="6">
    <location>
        <begin position="82"/>
        <end position="277"/>
    </location>
</feature>
<dbReference type="Gene3D" id="3.20.20.100">
    <property type="entry name" value="NADP-dependent oxidoreductase domain"/>
    <property type="match status" value="1"/>
</dbReference>
<dbReference type="OrthoDB" id="48988at2759"/>
<gene>
    <name evidence="7" type="ORF">ANOM_001662</name>
</gene>
<sequence length="663" mass="73728">METPFAAPWQQFVEDLGQTPCLPGKDLKSVLTGWGQLAGTLATRYGFPPPDESVTTEDVQLDGLWLRCYTPPNATGQGPVGLYFHGGGWVMGGVKEEDGFCRIISRQCQMRLVSVEYRKAPETRYPGALNDGVRAALWALSRYGNHPLVLMGTSAGGNLAFGTALRLIDQDMAGKVGGVVALAPITVHPDAVPDHLKEQYTAYEENAELTVNSRAAMQVFFDCYNAPVDDVYTSCLLHPRLLALPKVYIAELGLDTLRDDARLMKGALDTAKSPHTTRTAIMVLPAAPEPPTPLGYHRILSPSAGVRVSPLCLGTMSFGNGWKGVMGECDQAASFNMLDTFYESGGNFIDVANFYQGGDSERWVGEWMTQRQNRDEIVLSTKYTMSYTMFGPQKIKSNFQGNHAKSLRLSVKASLEKLQTDYIDLLYVHMWDFTTSVEEVMRSLNHLVANGKVLYLGVSDTPAWLVVKCNAFARANGLTPFSVYQGHWSCAFRDFERDILPMCESEGMGVAPWGVLGRGQFRSAEDFAREGRKMDPQDEKHRRLGEKLEQMAQRKNTKATSIAQAYVMHKAPYVFPVIGGRKVEHLKDNIEALRLVLSEEEIHEIDDAEPFDVGFPMNFLFETPTQRYRVNMTSKDIWQLSCNTRLETVPKQQVSSIIVSLAV</sequence>
<dbReference type="GO" id="GO:0016491">
    <property type="term" value="F:oxidoreductase activity"/>
    <property type="evidence" value="ECO:0007669"/>
    <property type="project" value="UniProtKB-KW"/>
</dbReference>
<evidence type="ECO:0000313" key="8">
    <source>
        <dbReference type="Proteomes" id="UP000037505"/>
    </source>
</evidence>
<evidence type="ECO:0000313" key="7">
    <source>
        <dbReference type="EMBL" id="KNG89272.1"/>
    </source>
</evidence>
<dbReference type="GeneID" id="26803466"/>
<dbReference type="GO" id="GO:0009403">
    <property type="term" value="P:toxin biosynthetic process"/>
    <property type="evidence" value="ECO:0007669"/>
    <property type="project" value="UniProtKB-ARBA"/>
</dbReference>
<accession>A0A0L1JC13</accession>
<dbReference type="SUPFAM" id="SSF53474">
    <property type="entry name" value="alpha/beta-Hydrolases"/>
    <property type="match status" value="1"/>
</dbReference>
<dbReference type="InterPro" id="IPR023210">
    <property type="entry name" value="NADP_OxRdtase_dom"/>
</dbReference>
<reference evidence="7 8" key="1">
    <citation type="submission" date="2014-06" db="EMBL/GenBank/DDBJ databases">
        <title>The Genome of the Aflatoxigenic Filamentous Fungus Aspergillus nomius.</title>
        <authorList>
            <person name="Moore M.G."/>
            <person name="Shannon B.M."/>
            <person name="Brian M.M."/>
        </authorList>
    </citation>
    <scope>NUCLEOTIDE SEQUENCE [LARGE SCALE GENOMIC DNA]</scope>
    <source>
        <strain evidence="7 8">NRRL 13137</strain>
    </source>
</reference>
<evidence type="ECO:0008006" key="9">
    <source>
        <dbReference type="Google" id="ProtNLM"/>
    </source>
</evidence>
<proteinExistence type="inferred from homology"/>
<dbReference type="SUPFAM" id="SSF51430">
    <property type="entry name" value="NAD(P)-linked oxidoreductase"/>
    <property type="match status" value="1"/>
</dbReference>